<dbReference type="EMBL" id="AJLR01000033">
    <property type="protein sequence ID" value="EKN69013.1"/>
    <property type="molecule type" value="Genomic_DNA"/>
</dbReference>
<reference evidence="1 2" key="1">
    <citation type="journal article" date="2012" name="Front. Microbiol.">
        <title>Redundancy and modularity in membrane-associated dissimilatory nitrate reduction in Bacillus.</title>
        <authorList>
            <person name="Heylen K."/>
            <person name="Keltjens J."/>
        </authorList>
    </citation>
    <scope>NUCLEOTIDE SEQUENCE [LARGE SCALE GENOMIC DNA]</scope>
    <source>
        <strain evidence="1 2">LMG 9581</strain>
    </source>
</reference>
<organism evidence="1 2">
    <name type="scientific">Schinkia azotoformans LMG 9581</name>
    <dbReference type="NCBI Taxonomy" id="1131731"/>
    <lineage>
        <taxon>Bacteria</taxon>
        <taxon>Bacillati</taxon>
        <taxon>Bacillota</taxon>
        <taxon>Bacilli</taxon>
        <taxon>Bacillales</taxon>
        <taxon>Bacillaceae</taxon>
        <taxon>Calidifontibacillus/Schinkia group</taxon>
        <taxon>Schinkia</taxon>
    </lineage>
</organism>
<gene>
    <name evidence="1" type="ORF">BAZO_02057</name>
</gene>
<proteinExistence type="predicted"/>
<accession>K6DLI2</accession>
<protein>
    <submittedName>
        <fullName evidence="1">Uncharacterized protein</fullName>
    </submittedName>
</protein>
<evidence type="ECO:0000313" key="2">
    <source>
        <dbReference type="Proteomes" id="UP000006315"/>
    </source>
</evidence>
<dbReference type="STRING" id="1131731.BAZO_02057"/>
<name>K6DLI2_SCHAZ</name>
<sequence>MTKIKITDLKKKLKEFDQKELIQLVTELYKLNKDVQDFLSSKFIGEKAVEALFESAKKKVNDEFLPDKGLVK</sequence>
<dbReference type="Proteomes" id="UP000006315">
    <property type="component" value="Unassembled WGS sequence"/>
</dbReference>
<keyword evidence="2" id="KW-1185">Reference proteome</keyword>
<dbReference type="RefSeq" id="WP_003329555.1">
    <property type="nucleotide sequence ID" value="NZ_AJLR01000033.1"/>
</dbReference>
<evidence type="ECO:0000313" key="1">
    <source>
        <dbReference type="EMBL" id="EKN69013.1"/>
    </source>
</evidence>
<dbReference type="AlphaFoldDB" id="K6DLI2"/>
<dbReference type="PATRIC" id="fig|1131731.3.peg.420"/>
<comment type="caution">
    <text evidence="1">The sequence shown here is derived from an EMBL/GenBank/DDBJ whole genome shotgun (WGS) entry which is preliminary data.</text>
</comment>